<evidence type="ECO:0000313" key="3">
    <source>
        <dbReference type="Proteomes" id="UP000886865"/>
    </source>
</evidence>
<organism evidence="2 3">
    <name type="scientific">Candidatus Galligastranaerophilus intestinavium</name>
    <dbReference type="NCBI Taxonomy" id="2840836"/>
    <lineage>
        <taxon>Bacteria</taxon>
        <taxon>Candidatus Galligastranaerophilus</taxon>
    </lineage>
</organism>
<accession>A0A9D1FJE9</accession>
<dbReference type="EMBL" id="DVJQ01000071">
    <property type="protein sequence ID" value="HIS74971.1"/>
    <property type="molecule type" value="Genomic_DNA"/>
</dbReference>
<comment type="caution">
    <text evidence="2">The sequence shown here is derived from an EMBL/GenBank/DDBJ whole genome shotgun (WGS) entry which is preliminary data.</text>
</comment>
<dbReference type="InterPro" id="IPR036477">
    <property type="entry name" value="Formyl_transf_N_sf"/>
</dbReference>
<dbReference type="Gene3D" id="3.40.50.12230">
    <property type="match status" value="1"/>
</dbReference>
<dbReference type="Proteomes" id="UP000886865">
    <property type="component" value="Unassembled WGS sequence"/>
</dbReference>
<reference evidence="2" key="1">
    <citation type="submission" date="2020-10" db="EMBL/GenBank/DDBJ databases">
        <authorList>
            <person name="Gilroy R."/>
        </authorList>
    </citation>
    <scope>NUCLEOTIDE SEQUENCE</scope>
    <source>
        <strain evidence="2">CHK152-2871</strain>
    </source>
</reference>
<evidence type="ECO:0000259" key="1">
    <source>
        <dbReference type="Pfam" id="PF00551"/>
    </source>
</evidence>
<proteinExistence type="predicted"/>
<dbReference type="InterPro" id="IPR002376">
    <property type="entry name" value="Formyl_transf_N"/>
</dbReference>
<dbReference type="GO" id="GO:0004479">
    <property type="term" value="F:methionyl-tRNA formyltransferase activity"/>
    <property type="evidence" value="ECO:0007669"/>
    <property type="project" value="TreeGrafter"/>
</dbReference>
<name>A0A9D1FJE9_9BACT</name>
<dbReference type="PANTHER" id="PTHR11138:SF5">
    <property type="entry name" value="METHIONYL-TRNA FORMYLTRANSFERASE, MITOCHONDRIAL"/>
    <property type="match status" value="1"/>
</dbReference>
<sequence length="291" mass="33658">MLRVLVVGYDKMLNALISGSVYSGHRVVGAMRIDRVNYSKFALFLKDIFAPSHDLAIIKAFGVQDINAKSINSKEFKKEFERLRPDVILVGSWGEKISSEIFNLPRLGTINCHPSLLPRHRGANPYFWTIFAGEDLSGVTFHYVNEKFDCGDILLQEAVMIDPDMDSGELRDRCSKFAQGLVGELLNKLEKGEIIPQKQDESRATYEFQLCEKDTIVDLRRTRKEIHNHIRALRPWYMPSFRRGSRRIYFKKYKFLALDEKYRNKKIGAIVFENAKTLIVRSFDCLIEIIK</sequence>
<dbReference type="InterPro" id="IPR011034">
    <property type="entry name" value="Formyl_transferase-like_C_sf"/>
</dbReference>
<dbReference type="AlphaFoldDB" id="A0A9D1FJE9"/>
<dbReference type="SUPFAM" id="SSF53328">
    <property type="entry name" value="Formyltransferase"/>
    <property type="match status" value="1"/>
</dbReference>
<feature type="domain" description="Formyl transferase N-terminal" evidence="1">
    <location>
        <begin position="63"/>
        <end position="179"/>
    </location>
</feature>
<dbReference type="PANTHER" id="PTHR11138">
    <property type="entry name" value="METHIONYL-TRNA FORMYLTRANSFERASE"/>
    <property type="match status" value="1"/>
</dbReference>
<dbReference type="Pfam" id="PF00551">
    <property type="entry name" value="Formyl_trans_N"/>
    <property type="match status" value="1"/>
</dbReference>
<dbReference type="SUPFAM" id="SSF50486">
    <property type="entry name" value="FMT C-terminal domain-like"/>
    <property type="match status" value="1"/>
</dbReference>
<dbReference type="GO" id="GO:0005829">
    <property type="term" value="C:cytosol"/>
    <property type="evidence" value="ECO:0007669"/>
    <property type="project" value="TreeGrafter"/>
</dbReference>
<reference evidence="2" key="2">
    <citation type="journal article" date="2021" name="PeerJ">
        <title>Extensive microbial diversity within the chicken gut microbiome revealed by metagenomics and culture.</title>
        <authorList>
            <person name="Gilroy R."/>
            <person name="Ravi A."/>
            <person name="Getino M."/>
            <person name="Pursley I."/>
            <person name="Horton D.L."/>
            <person name="Alikhan N.F."/>
            <person name="Baker D."/>
            <person name="Gharbi K."/>
            <person name="Hall N."/>
            <person name="Watson M."/>
            <person name="Adriaenssens E.M."/>
            <person name="Foster-Nyarko E."/>
            <person name="Jarju S."/>
            <person name="Secka A."/>
            <person name="Antonio M."/>
            <person name="Oren A."/>
            <person name="Chaudhuri R.R."/>
            <person name="La Ragione R."/>
            <person name="Hildebrand F."/>
            <person name="Pallen M.J."/>
        </authorList>
    </citation>
    <scope>NUCLEOTIDE SEQUENCE</scope>
    <source>
        <strain evidence="2">CHK152-2871</strain>
    </source>
</reference>
<gene>
    <name evidence="2" type="ORF">IAA86_08140</name>
</gene>
<evidence type="ECO:0000313" key="2">
    <source>
        <dbReference type="EMBL" id="HIS74971.1"/>
    </source>
</evidence>
<protein>
    <submittedName>
        <fullName evidence="2">Methionyl-tRNA formyltransferase</fullName>
    </submittedName>
</protein>